<evidence type="ECO:0000259" key="8">
    <source>
        <dbReference type="PROSITE" id="PS51352"/>
    </source>
</evidence>
<name>A0ABV4CDF8_9PSEU</name>
<dbReference type="InterPro" id="IPR005746">
    <property type="entry name" value="Thioredoxin"/>
</dbReference>
<dbReference type="PROSITE" id="PS00194">
    <property type="entry name" value="THIOREDOXIN_1"/>
    <property type="match status" value="1"/>
</dbReference>
<keyword evidence="10" id="KW-1185">Reference proteome</keyword>
<dbReference type="InterPro" id="IPR017937">
    <property type="entry name" value="Thioredoxin_CS"/>
</dbReference>
<dbReference type="PANTHER" id="PTHR45663:SF40">
    <property type="entry name" value="THIOREDOXIN 2"/>
    <property type="match status" value="1"/>
</dbReference>
<keyword evidence="5" id="KW-0676">Redox-active center</keyword>
<keyword evidence="4" id="KW-1015">Disulfide bond</keyword>
<evidence type="ECO:0000256" key="5">
    <source>
        <dbReference type="ARBA" id="ARBA00023284"/>
    </source>
</evidence>
<dbReference type="RefSeq" id="WP_369774619.1">
    <property type="nucleotide sequence ID" value="NZ_JBGEHV010000007.1"/>
</dbReference>
<evidence type="ECO:0000256" key="4">
    <source>
        <dbReference type="ARBA" id="ARBA00023157"/>
    </source>
</evidence>
<evidence type="ECO:0000256" key="7">
    <source>
        <dbReference type="PIRNR" id="PIRNR000077"/>
    </source>
</evidence>
<evidence type="ECO:0000313" key="9">
    <source>
        <dbReference type="EMBL" id="MEY8038991.1"/>
    </source>
</evidence>
<evidence type="ECO:0000313" key="10">
    <source>
        <dbReference type="Proteomes" id="UP001564626"/>
    </source>
</evidence>
<organism evidence="9 10">
    <name type="scientific">Saccharopolyspora cebuensis</name>
    <dbReference type="NCBI Taxonomy" id="418759"/>
    <lineage>
        <taxon>Bacteria</taxon>
        <taxon>Bacillati</taxon>
        <taxon>Actinomycetota</taxon>
        <taxon>Actinomycetes</taxon>
        <taxon>Pseudonocardiales</taxon>
        <taxon>Pseudonocardiaceae</taxon>
        <taxon>Saccharopolyspora</taxon>
    </lineage>
</organism>
<evidence type="ECO:0000256" key="6">
    <source>
        <dbReference type="NCBIfam" id="TIGR01068"/>
    </source>
</evidence>
<comment type="similarity">
    <text evidence="1 7">Belongs to the thioredoxin family.</text>
</comment>
<evidence type="ECO:0000256" key="1">
    <source>
        <dbReference type="ARBA" id="ARBA00008987"/>
    </source>
</evidence>
<reference evidence="9 10" key="1">
    <citation type="submission" date="2024-08" db="EMBL/GenBank/DDBJ databases">
        <title>Genome mining of Saccharopolyspora cebuensis PGLac3 from Nigerian medicinal plant.</title>
        <authorList>
            <person name="Ezeobiora C.E."/>
            <person name="Igbokwe N.H."/>
            <person name="Amin D.H."/>
            <person name="Mendie U.E."/>
        </authorList>
    </citation>
    <scope>NUCLEOTIDE SEQUENCE [LARGE SCALE GENOMIC DNA]</scope>
    <source>
        <strain evidence="9 10">PGLac3</strain>
    </source>
</reference>
<dbReference type="PROSITE" id="PS51352">
    <property type="entry name" value="THIOREDOXIN_2"/>
    <property type="match status" value="1"/>
</dbReference>
<keyword evidence="3" id="KW-0249">Electron transport</keyword>
<dbReference type="Gene3D" id="3.40.30.10">
    <property type="entry name" value="Glutaredoxin"/>
    <property type="match status" value="1"/>
</dbReference>
<evidence type="ECO:0000256" key="3">
    <source>
        <dbReference type="ARBA" id="ARBA00022982"/>
    </source>
</evidence>
<accession>A0ABV4CDF8</accession>
<dbReference type="NCBIfam" id="TIGR01068">
    <property type="entry name" value="thioredoxin"/>
    <property type="match status" value="1"/>
</dbReference>
<keyword evidence="2" id="KW-0813">Transport</keyword>
<dbReference type="CDD" id="cd02947">
    <property type="entry name" value="TRX_family"/>
    <property type="match status" value="1"/>
</dbReference>
<dbReference type="PIRSF" id="PIRSF000077">
    <property type="entry name" value="Thioredoxin"/>
    <property type="match status" value="1"/>
</dbReference>
<dbReference type="SUPFAM" id="SSF52833">
    <property type="entry name" value="Thioredoxin-like"/>
    <property type="match status" value="1"/>
</dbReference>
<evidence type="ECO:0000256" key="2">
    <source>
        <dbReference type="ARBA" id="ARBA00022448"/>
    </source>
</evidence>
<feature type="domain" description="Thioredoxin" evidence="8">
    <location>
        <begin position="1"/>
        <end position="104"/>
    </location>
</feature>
<gene>
    <name evidence="9" type="primary">trxA</name>
    <name evidence="9" type="ORF">AB8O55_06250</name>
</gene>
<protein>
    <recommendedName>
        <fullName evidence="6 7">Thioredoxin</fullName>
    </recommendedName>
</protein>
<dbReference type="Proteomes" id="UP001564626">
    <property type="component" value="Unassembled WGS sequence"/>
</dbReference>
<dbReference type="PRINTS" id="PR00421">
    <property type="entry name" value="THIOREDOXIN"/>
</dbReference>
<proteinExistence type="inferred from homology"/>
<dbReference type="PANTHER" id="PTHR45663">
    <property type="entry name" value="GEO12009P1"/>
    <property type="match status" value="1"/>
</dbReference>
<dbReference type="InterPro" id="IPR013766">
    <property type="entry name" value="Thioredoxin_domain"/>
</dbReference>
<dbReference type="EMBL" id="JBGEHV010000007">
    <property type="protein sequence ID" value="MEY8038991.1"/>
    <property type="molecule type" value="Genomic_DNA"/>
</dbReference>
<sequence length="125" mass="13797">MATVELTAENFDEVVADNFVVIDFWADWCGPCRQFAPVFESSSETHEDIVFAKVDTEAQPRLAGAFQVQSIPTLAIIRDGVLVFQQAGAPPQHAFEDLIRQARDLDMDQVRAQAQAQAQTQTDGS</sequence>
<dbReference type="Pfam" id="PF00085">
    <property type="entry name" value="Thioredoxin"/>
    <property type="match status" value="1"/>
</dbReference>
<comment type="caution">
    <text evidence="9">The sequence shown here is derived from an EMBL/GenBank/DDBJ whole genome shotgun (WGS) entry which is preliminary data.</text>
</comment>
<dbReference type="InterPro" id="IPR036249">
    <property type="entry name" value="Thioredoxin-like_sf"/>
</dbReference>